<comment type="caution">
    <text evidence="9">The sequence shown here is derived from an EMBL/GenBank/DDBJ whole genome shotgun (WGS) entry which is preliminary data.</text>
</comment>
<evidence type="ECO:0000256" key="3">
    <source>
        <dbReference type="ARBA" id="ARBA00022759"/>
    </source>
</evidence>
<evidence type="ECO:0000313" key="9">
    <source>
        <dbReference type="EMBL" id="TDF95113.1"/>
    </source>
</evidence>
<evidence type="ECO:0000256" key="5">
    <source>
        <dbReference type="ARBA" id="ARBA00022842"/>
    </source>
</evidence>
<dbReference type="Pfam" id="PF20229">
    <property type="entry name" value="ChrB_N"/>
    <property type="match status" value="1"/>
</dbReference>
<comment type="function">
    <text evidence="7">CRISPR (clustered regularly interspaced short palindromic repeat), is an adaptive immune system that provides protection against mobile genetic elements (viruses, transposable elements and conjugative plasmids). CRISPR clusters contain sequences complementary to antecedent mobile elements and target invading nucleic acids. CRISPR clusters are transcribed and processed into CRISPR RNA (crRNA). Functions as a ssRNA-specific endoribonuclease. Involved in the integration of spacer DNA into the CRISPR cassette.</text>
</comment>
<dbReference type="EMBL" id="SMRT01000011">
    <property type="protein sequence ID" value="TDF95113.1"/>
    <property type="molecule type" value="Genomic_DNA"/>
</dbReference>
<keyword evidence="1 7" id="KW-0540">Nuclease</keyword>
<evidence type="ECO:0000256" key="4">
    <source>
        <dbReference type="ARBA" id="ARBA00022801"/>
    </source>
</evidence>
<keyword evidence="10" id="KW-1185">Reference proteome</keyword>
<evidence type="ECO:0000313" key="10">
    <source>
        <dbReference type="Proteomes" id="UP000295636"/>
    </source>
</evidence>
<dbReference type="GO" id="GO:0004521">
    <property type="term" value="F:RNA endonuclease activity"/>
    <property type="evidence" value="ECO:0007669"/>
    <property type="project" value="InterPro"/>
</dbReference>
<dbReference type="GO" id="GO:0016787">
    <property type="term" value="F:hydrolase activity"/>
    <property type="evidence" value="ECO:0007669"/>
    <property type="project" value="UniProtKB-KW"/>
</dbReference>
<keyword evidence="2" id="KW-0479">Metal-binding</keyword>
<name>A0A4R5KI42_9BACL</name>
<comment type="similarity">
    <text evidence="7">Belongs to the CRISPR-associated endoribonuclease Cas2 protein family.</text>
</comment>
<comment type="subunit">
    <text evidence="7">Homodimer, forms a heterotetramer with a Cas1 homodimer.</text>
</comment>
<proteinExistence type="inferred from homology"/>
<keyword evidence="6 7" id="KW-0051">Antiviral defense</keyword>
<evidence type="ECO:0000256" key="6">
    <source>
        <dbReference type="ARBA" id="ARBA00023118"/>
    </source>
</evidence>
<evidence type="ECO:0000256" key="7">
    <source>
        <dbReference type="HAMAP-Rule" id="MF_01471"/>
    </source>
</evidence>
<dbReference type="EC" id="3.1.-.-" evidence="7"/>
<gene>
    <name evidence="7" type="primary">cas2</name>
    <name evidence="9" type="ORF">E1757_21500</name>
</gene>
<dbReference type="GO" id="GO:0043571">
    <property type="term" value="P:maintenance of CRISPR repeat elements"/>
    <property type="evidence" value="ECO:0007669"/>
    <property type="project" value="UniProtKB-UniRule"/>
</dbReference>
<evidence type="ECO:0000256" key="1">
    <source>
        <dbReference type="ARBA" id="ARBA00022722"/>
    </source>
</evidence>
<dbReference type="RefSeq" id="WP_133231950.1">
    <property type="nucleotide sequence ID" value="NZ_SMRT01000011.1"/>
</dbReference>
<keyword evidence="4 7" id="KW-0378">Hydrolase</keyword>
<comment type="caution">
    <text evidence="7">Lacks conserved residue(s) required for the propagation of feature annotation.</text>
</comment>
<evidence type="ECO:0000256" key="2">
    <source>
        <dbReference type="ARBA" id="ARBA00022723"/>
    </source>
</evidence>
<accession>A0A4R5KI42</accession>
<evidence type="ECO:0000259" key="8">
    <source>
        <dbReference type="Pfam" id="PF20229"/>
    </source>
</evidence>
<dbReference type="Proteomes" id="UP000295636">
    <property type="component" value="Unassembled WGS sequence"/>
</dbReference>
<keyword evidence="5" id="KW-0460">Magnesium</keyword>
<keyword evidence="3 7" id="KW-0255">Endonuclease</keyword>
<sequence length="187" mass="21625">MRIDQGWFIFSYKVPSEPSTLRVRAWRTLKSLGAMYIQQSVCVAPDTAEVRKKMMAMKKLIEANEGEALLLEVSQLAGYSEEHLCGLFNQQRMTEYEEFLGGCKSFLQELELETGKGNFSFHEVEENEAELAKLERWVRKIAKRDFFNCSRLYAAMKKLEQCEHAFSEFTSMVYRTEGRTEGDISAD</sequence>
<dbReference type="OrthoDB" id="9784302at2"/>
<dbReference type="InterPro" id="IPR021127">
    <property type="entry name" value="CRISPR_associated_Cas2"/>
</dbReference>
<dbReference type="HAMAP" id="MF_01471">
    <property type="entry name" value="Cas2"/>
    <property type="match status" value="1"/>
</dbReference>
<feature type="domain" description="ChrB N-terminal" evidence="8">
    <location>
        <begin position="22"/>
        <end position="177"/>
    </location>
</feature>
<organism evidence="9 10">
    <name type="scientific">Paenibacillus piri</name>
    <dbReference type="NCBI Taxonomy" id="2547395"/>
    <lineage>
        <taxon>Bacteria</taxon>
        <taxon>Bacillati</taxon>
        <taxon>Bacillota</taxon>
        <taxon>Bacilli</taxon>
        <taxon>Bacillales</taxon>
        <taxon>Paenibacillaceae</taxon>
        <taxon>Paenibacillus</taxon>
    </lineage>
</organism>
<reference evidence="9 10" key="1">
    <citation type="submission" date="2019-03" db="EMBL/GenBank/DDBJ databases">
        <title>This is whole genome sequence of Paenibacillus sp MS74 strain.</title>
        <authorList>
            <person name="Trinh H.N."/>
        </authorList>
    </citation>
    <scope>NUCLEOTIDE SEQUENCE [LARGE SCALE GENOMIC DNA]</scope>
    <source>
        <strain evidence="9 10">MS74</strain>
    </source>
</reference>
<protein>
    <recommendedName>
        <fullName evidence="7">CRISPR-associated endoribonuclease Cas2</fullName>
        <ecNumber evidence="7">3.1.-.-</ecNumber>
    </recommendedName>
</protein>
<dbReference type="GO" id="GO:0051607">
    <property type="term" value="P:defense response to virus"/>
    <property type="evidence" value="ECO:0007669"/>
    <property type="project" value="UniProtKB-UniRule"/>
</dbReference>
<dbReference type="AlphaFoldDB" id="A0A4R5KI42"/>
<dbReference type="InterPro" id="IPR046858">
    <property type="entry name" value="ChrB_N"/>
</dbReference>